<dbReference type="InterPro" id="IPR017937">
    <property type="entry name" value="Thioredoxin_CS"/>
</dbReference>
<gene>
    <name evidence="5" type="ORF">ISU10_10150</name>
</gene>
<evidence type="ECO:0000313" key="5">
    <source>
        <dbReference type="EMBL" id="MBF4768129.1"/>
    </source>
</evidence>
<comment type="subcellular location">
    <subcellularLocation>
        <location evidence="1">Cell envelope</location>
    </subcellularLocation>
</comment>
<dbReference type="InterPro" id="IPR013766">
    <property type="entry name" value="Thioredoxin_domain"/>
</dbReference>
<evidence type="ECO:0000259" key="4">
    <source>
        <dbReference type="PROSITE" id="PS51352"/>
    </source>
</evidence>
<dbReference type="Gene3D" id="3.40.30.10">
    <property type="entry name" value="Glutaredoxin"/>
    <property type="match status" value="1"/>
</dbReference>
<dbReference type="PROSITE" id="PS51352">
    <property type="entry name" value="THIOREDOXIN_2"/>
    <property type="match status" value="1"/>
</dbReference>
<dbReference type="GO" id="GO:0017004">
    <property type="term" value="P:cytochrome complex assembly"/>
    <property type="evidence" value="ECO:0007669"/>
    <property type="project" value="UniProtKB-KW"/>
</dbReference>
<proteinExistence type="predicted"/>
<sequence length="179" mass="18614">MLRWLATLVAVACALALASCRAADSSTDGRDDTVVLGWTQIKPRHVQLPLGDPIPTTGATLSTTDGVVLVNIWASYCVPCKKELSLLQSVSAAGTTVVGISRDARASFAEDSLQTAGVTYPNYLDSAADLMVALDGAIPMNQVPSSVILVDGDAVAVHVGPFETADDIDTGLRLARTTS</sequence>
<evidence type="ECO:0000313" key="6">
    <source>
        <dbReference type="Proteomes" id="UP000660668"/>
    </source>
</evidence>
<dbReference type="GO" id="GO:0016491">
    <property type="term" value="F:oxidoreductase activity"/>
    <property type="evidence" value="ECO:0007669"/>
    <property type="project" value="InterPro"/>
</dbReference>
<dbReference type="EMBL" id="JADKPO010000011">
    <property type="protein sequence ID" value="MBF4768129.1"/>
    <property type="molecule type" value="Genomic_DNA"/>
</dbReference>
<keyword evidence="2" id="KW-0201">Cytochrome c-type biogenesis</keyword>
<accession>A0A930VIF6</accession>
<dbReference type="SUPFAM" id="SSF52833">
    <property type="entry name" value="Thioredoxin-like"/>
    <property type="match status" value="1"/>
</dbReference>
<comment type="caution">
    <text evidence="5">The sequence shown here is derived from an EMBL/GenBank/DDBJ whole genome shotgun (WGS) entry which is preliminary data.</text>
</comment>
<dbReference type="GO" id="GO:0030313">
    <property type="term" value="C:cell envelope"/>
    <property type="evidence" value="ECO:0007669"/>
    <property type="project" value="UniProtKB-SubCell"/>
</dbReference>
<feature type="chain" id="PRO_5039131484" evidence="3">
    <location>
        <begin position="23"/>
        <end position="179"/>
    </location>
</feature>
<evidence type="ECO:0000256" key="1">
    <source>
        <dbReference type="ARBA" id="ARBA00004196"/>
    </source>
</evidence>
<name>A0A930VIF6_9ACTN</name>
<dbReference type="InterPro" id="IPR013740">
    <property type="entry name" value="Redoxin"/>
</dbReference>
<organism evidence="5 6">
    <name type="scientific">Nocardioides agariphilus</name>
    <dbReference type="NCBI Taxonomy" id="433664"/>
    <lineage>
        <taxon>Bacteria</taxon>
        <taxon>Bacillati</taxon>
        <taxon>Actinomycetota</taxon>
        <taxon>Actinomycetes</taxon>
        <taxon>Propionibacteriales</taxon>
        <taxon>Nocardioidaceae</taxon>
        <taxon>Nocardioides</taxon>
    </lineage>
</organism>
<dbReference type="PROSITE" id="PS00194">
    <property type="entry name" value="THIOREDOXIN_1"/>
    <property type="match status" value="1"/>
</dbReference>
<evidence type="ECO:0000256" key="2">
    <source>
        <dbReference type="ARBA" id="ARBA00022748"/>
    </source>
</evidence>
<dbReference type="Proteomes" id="UP000660668">
    <property type="component" value="Unassembled WGS sequence"/>
</dbReference>
<evidence type="ECO:0000256" key="3">
    <source>
        <dbReference type="SAM" id="SignalP"/>
    </source>
</evidence>
<dbReference type="RefSeq" id="WP_194696278.1">
    <property type="nucleotide sequence ID" value="NZ_JADKPO010000011.1"/>
</dbReference>
<reference evidence="5" key="1">
    <citation type="submission" date="2020-11" db="EMBL/GenBank/DDBJ databases">
        <title>Nocardioides cynanchi sp. nov., isolated from soil of rhizosphere of Cynanchum wilfordii.</title>
        <authorList>
            <person name="Lee J.-S."/>
            <person name="Suh M.K."/>
            <person name="Kim J.-S."/>
        </authorList>
    </citation>
    <scope>NUCLEOTIDE SEQUENCE</scope>
    <source>
        <strain evidence="5">KCTC 19276</strain>
    </source>
</reference>
<dbReference type="CDD" id="cd02966">
    <property type="entry name" value="TlpA_like_family"/>
    <property type="match status" value="1"/>
</dbReference>
<keyword evidence="6" id="KW-1185">Reference proteome</keyword>
<dbReference type="InterPro" id="IPR036249">
    <property type="entry name" value="Thioredoxin-like_sf"/>
</dbReference>
<feature type="signal peptide" evidence="3">
    <location>
        <begin position="1"/>
        <end position="22"/>
    </location>
</feature>
<protein>
    <submittedName>
        <fullName evidence="5">TlpA family protein disulfide reductase</fullName>
    </submittedName>
</protein>
<feature type="domain" description="Thioredoxin" evidence="4">
    <location>
        <begin position="48"/>
        <end position="177"/>
    </location>
</feature>
<keyword evidence="3" id="KW-0732">Signal</keyword>
<dbReference type="AlphaFoldDB" id="A0A930VIF6"/>
<dbReference type="Pfam" id="PF08534">
    <property type="entry name" value="Redoxin"/>
    <property type="match status" value="1"/>
</dbReference>
<dbReference type="PROSITE" id="PS51257">
    <property type="entry name" value="PROKAR_LIPOPROTEIN"/>
    <property type="match status" value="1"/>
</dbReference>